<dbReference type="PANTHER" id="PTHR10851">
    <property type="entry name" value="PYRIDOXINE-5-PHOSPHATE OXIDASE"/>
    <property type="match status" value="1"/>
</dbReference>
<feature type="binding site" evidence="5">
    <location>
        <position position="82"/>
    </location>
    <ligand>
        <name>FMN</name>
        <dbReference type="ChEBI" id="CHEBI:58210"/>
    </ligand>
</feature>
<feature type="domain" description="Pyridoxamine 5'-phosphate oxidase N-terminal" evidence="6">
    <location>
        <begin position="32"/>
        <end position="155"/>
    </location>
</feature>
<comment type="catalytic activity">
    <reaction evidence="5">
        <text>pyridoxine 5'-phosphate + O2 = pyridoxal 5'-phosphate + H2O2</text>
        <dbReference type="Rhea" id="RHEA:15149"/>
        <dbReference type="ChEBI" id="CHEBI:15379"/>
        <dbReference type="ChEBI" id="CHEBI:16240"/>
        <dbReference type="ChEBI" id="CHEBI:58589"/>
        <dbReference type="ChEBI" id="CHEBI:597326"/>
        <dbReference type="EC" id="1.4.3.5"/>
    </reaction>
</comment>
<evidence type="ECO:0000256" key="3">
    <source>
        <dbReference type="ARBA" id="ARBA00022643"/>
    </source>
</evidence>
<keyword evidence="9" id="KW-1185">Reference proteome</keyword>
<feature type="binding site" evidence="5">
    <location>
        <position position="184"/>
    </location>
    <ligand>
        <name>FMN</name>
        <dbReference type="ChEBI" id="CHEBI:58210"/>
    </ligand>
</feature>
<dbReference type="InterPro" id="IPR012349">
    <property type="entry name" value="Split_barrel_FMN-bd"/>
</dbReference>
<evidence type="ECO:0000313" key="8">
    <source>
        <dbReference type="EMBL" id="QUC07285.1"/>
    </source>
</evidence>
<dbReference type="EMBL" id="CP072384">
    <property type="protein sequence ID" value="QUC07285.1"/>
    <property type="molecule type" value="Genomic_DNA"/>
</dbReference>
<evidence type="ECO:0000259" key="6">
    <source>
        <dbReference type="Pfam" id="PF01243"/>
    </source>
</evidence>
<comment type="catalytic activity">
    <reaction evidence="5">
        <text>pyridoxamine 5'-phosphate + O2 + H2O = pyridoxal 5'-phosphate + H2O2 + NH4(+)</text>
        <dbReference type="Rhea" id="RHEA:15817"/>
        <dbReference type="ChEBI" id="CHEBI:15377"/>
        <dbReference type="ChEBI" id="CHEBI:15379"/>
        <dbReference type="ChEBI" id="CHEBI:16240"/>
        <dbReference type="ChEBI" id="CHEBI:28938"/>
        <dbReference type="ChEBI" id="CHEBI:58451"/>
        <dbReference type="ChEBI" id="CHEBI:597326"/>
        <dbReference type="EC" id="1.4.3.5"/>
    </reaction>
</comment>
<dbReference type="InterPro" id="IPR019740">
    <property type="entry name" value="Pyridox_Oxase_CS"/>
</dbReference>
<dbReference type="Pfam" id="PF10590">
    <property type="entry name" value="PNP_phzG_C"/>
    <property type="match status" value="1"/>
</dbReference>
<proteinExistence type="inferred from homology"/>
<keyword evidence="3 5" id="KW-0288">FMN</keyword>
<keyword evidence="4 5" id="KW-0560">Oxidoreductase</keyword>
<reference evidence="8 9" key="1">
    <citation type="submission" date="2021-03" db="EMBL/GenBank/DDBJ databases">
        <title>Human Oral Microbial Genomes.</title>
        <authorList>
            <person name="Johnston C.D."/>
            <person name="Chen T."/>
            <person name="Dewhirst F.E."/>
        </authorList>
    </citation>
    <scope>NUCLEOTIDE SEQUENCE [LARGE SCALE GENOMIC DNA]</scope>
    <source>
        <strain evidence="8 9">DSMZ 100122</strain>
    </source>
</reference>
<feature type="binding site" evidence="5">
    <location>
        <begin position="75"/>
        <end position="76"/>
    </location>
    <ligand>
        <name>FMN</name>
        <dbReference type="ChEBI" id="CHEBI:58210"/>
    </ligand>
</feature>
<dbReference type="InterPro" id="IPR019576">
    <property type="entry name" value="Pyridoxamine_oxidase_dimer_C"/>
</dbReference>
<feature type="domain" description="Pyridoxine 5'-phosphate oxidase dimerisation C-terminal" evidence="7">
    <location>
        <begin position="171"/>
        <end position="211"/>
    </location>
</feature>
<dbReference type="RefSeq" id="WP_212321646.1">
    <property type="nucleotide sequence ID" value="NZ_AP024463.1"/>
</dbReference>
<feature type="binding site" evidence="5">
    <location>
        <position position="194"/>
    </location>
    <ligand>
        <name>FMN</name>
        <dbReference type="ChEBI" id="CHEBI:58210"/>
    </ligand>
</feature>
<accession>A0ABX7Y292</accession>
<dbReference type="PROSITE" id="PS01064">
    <property type="entry name" value="PYRIDOX_OXIDASE"/>
    <property type="match status" value="1"/>
</dbReference>
<evidence type="ECO:0000256" key="5">
    <source>
        <dbReference type="HAMAP-Rule" id="MF_01629"/>
    </source>
</evidence>
<dbReference type="SUPFAM" id="SSF50475">
    <property type="entry name" value="FMN-binding split barrel"/>
    <property type="match status" value="1"/>
</dbReference>
<comment type="function">
    <text evidence="5">Catalyzes the oxidation of either pyridoxine 5'-phosphate (PNP) or pyridoxamine 5'-phosphate (PMP) into pyridoxal 5'-phosphate (PLP).</text>
</comment>
<comment type="cofactor">
    <cofactor evidence="5">
        <name>FMN</name>
        <dbReference type="ChEBI" id="CHEBI:58210"/>
    </cofactor>
    <text evidence="5">Binds 1 FMN per subunit.</text>
</comment>
<gene>
    <name evidence="5 8" type="primary">pdxH</name>
    <name evidence="8" type="ORF">J5A65_10080</name>
</gene>
<feature type="binding site" evidence="5">
    <location>
        <position position="65"/>
    </location>
    <ligand>
        <name>substrate</name>
    </ligand>
</feature>
<evidence type="ECO:0000256" key="4">
    <source>
        <dbReference type="ARBA" id="ARBA00023002"/>
    </source>
</evidence>
<feature type="binding site" evidence="5">
    <location>
        <position position="130"/>
    </location>
    <ligand>
        <name>substrate</name>
    </ligand>
</feature>
<feature type="binding site" evidence="5">
    <location>
        <begin position="139"/>
        <end position="140"/>
    </location>
    <ligand>
        <name>FMN</name>
        <dbReference type="ChEBI" id="CHEBI:58210"/>
    </ligand>
</feature>
<evidence type="ECO:0000256" key="2">
    <source>
        <dbReference type="ARBA" id="ARBA00022630"/>
    </source>
</evidence>
<dbReference type="PIRSF" id="PIRSF000190">
    <property type="entry name" value="Pyd_amn-ph_oxd"/>
    <property type="match status" value="1"/>
</dbReference>
<feature type="binding site" evidence="5">
    <location>
        <position position="104"/>
    </location>
    <ligand>
        <name>FMN</name>
        <dbReference type="ChEBI" id="CHEBI:58210"/>
    </ligand>
</feature>
<dbReference type="HAMAP" id="MF_01629">
    <property type="entry name" value="PdxH"/>
    <property type="match status" value="1"/>
</dbReference>
<comment type="subunit">
    <text evidence="5">Homodimer.</text>
</comment>
<comment type="caution">
    <text evidence="5">Lacks conserved residue(s) required for the propagation of feature annotation.</text>
</comment>
<feature type="binding site" evidence="5">
    <location>
        <begin position="190"/>
        <end position="192"/>
    </location>
    <ligand>
        <name>substrate</name>
    </ligand>
</feature>
<evidence type="ECO:0000313" key="9">
    <source>
        <dbReference type="Proteomes" id="UP000678513"/>
    </source>
</evidence>
<feature type="binding site" evidence="5">
    <location>
        <position position="126"/>
    </location>
    <ligand>
        <name>substrate</name>
    </ligand>
</feature>
<dbReference type="GO" id="GO:0004733">
    <property type="term" value="F:pyridoxamine phosphate oxidase activity"/>
    <property type="evidence" value="ECO:0007669"/>
    <property type="project" value="UniProtKB-EC"/>
</dbReference>
<dbReference type="Pfam" id="PF01243">
    <property type="entry name" value="PNPOx_N"/>
    <property type="match status" value="1"/>
</dbReference>
<dbReference type="Gene3D" id="2.30.110.10">
    <property type="entry name" value="Electron Transport, Fmn-binding Protein, Chain A"/>
    <property type="match status" value="1"/>
</dbReference>
<dbReference type="NCBIfam" id="NF004231">
    <property type="entry name" value="PRK05679.1"/>
    <property type="match status" value="1"/>
</dbReference>
<comment type="similarity">
    <text evidence="1 5">Belongs to the pyridoxamine 5'-phosphate oxidase family.</text>
</comment>
<dbReference type="Proteomes" id="UP000678513">
    <property type="component" value="Chromosome"/>
</dbReference>
<protein>
    <recommendedName>
        <fullName evidence="5">Pyridoxine/pyridoxamine 5'-phosphate oxidase</fullName>
        <ecNumber evidence="5">1.4.3.5</ecNumber>
    </recommendedName>
    <alternativeName>
        <fullName evidence="5">PNP/PMP oxidase</fullName>
        <shortName evidence="5">PNPOx</shortName>
    </alternativeName>
    <alternativeName>
        <fullName evidence="5">Pyridoxal 5'-phosphate synthase</fullName>
    </alternativeName>
</protein>
<dbReference type="NCBIfam" id="TIGR00558">
    <property type="entry name" value="pdxH"/>
    <property type="match status" value="1"/>
</dbReference>
<feature type="binding site" evidence="5">
    <location>
        <begin position="60"/>
        <end position="65"/>
    </location>
    <ligand>
        <name>FMN</name>
        <dbReference type="ChEBI" id="CHEBI:58210"/>
    </ligand>
</feature>
<evidence type="ECO:0000256" key="1">
    <source>
        <dbReference type="ARBA" id="ARBA00007301"/>
    </source>
</evidence>
<dbReference type="InterPro" id="IPR000659">
    <property type="entry name" value="Pyridox_Oxase"/>
</dbReference>
<dbReference type="PANTHER" id="PTHR10851:SF0">
    <property type="entry name" value="PYRIDOXINE-5'-PHOSPHATE OXIDASE"/>
    <property type="match status" value="1"/>
</dbReference>
<name>A0ABX7Y292_9ACTN</name>
<dbReference type="InterPro" id="IPR011576">
    <property type="entry name" value="Pyridox_Oxase_N"/>
</dbReference>
<organism evidence="8 9">
    <name type="scientific">Arachnia rubra</name>
    <dbReference type="NCBI Taxonomy" id="1547448"/>
    <lineage>
        <taxon>Bacteria</taxon>
        <taxon>Bacillati</taxon>
        <taxon>Actinomycetota</taxon>
        <taxon>Actinomycetes</taxon>
        <taxon>Propionibacteriales</taxon>
        <taxon>Propionibacteriaceae</taxon>
        <taxon>Arachnia</taxon>
    </lineage>
</organism>
<dbReference type="EC" id="1.4.3.5" evidence="5"/>
<comment type="pathway">
    <text evidence="5">Cofactor metabolism; pyridoxal 5'-phosphate salvage; pyridoxal 5'-phosphate from pyridoxamine 5'-phosphate: step 1/1.</text>
</comment>
<keyword evidence="5" id="KW-0664">Pyridoxine biosynthesis</keyword>
<evidence type="ECO:0000259" key="7">
    <source>
        <dbReference type="Pfam" id="PF10590"/>
    </source>
</evidence>
<keyword evidence="2 5" id="KW-0285">Flavoprotein</keyword>
<feature type="binding site" evidence="5">
    <location>
        <position position="122"/>
    </location>
    <ligand>
        <name>substrate</name>
    </ligand>
</feature>
<comment type="pathway">
    <text evidence="5">Cofactor metabolism; pyridoxal 5'-phosphate salvage; pyridoxal 5'-phosphate from pyridoxine 5'-phosphate: step 1/1.</text>
</comment>
<sequence length="211" mass="23651">MSLHDVRRDYSGDVLPQDLASFEPWKFFTRWMDDAIAAEEVEPNAMLLATIGLDGRPRSRVVLLKDASSQGLVFFTHYTSPKGEELAANPVASATFWWPVLMRQVRAVGTVTRLSRSENEAYFSERPRASQIGAWASRQSAPVTSRDELLEAAVQAAARFEGVDVPCPPAWGGYRIDVDEFEFWQGQSGRLHDRVLAKRTGDAWEATHIQP</sequence>